<evidence type="ECO:0000256" key="1">
    <source>
        <dbReference type="SAM" id="SignalP"/>
    </source>
</evidence>
<reference evidence="2" key="1">
    <citation type="submission" date="2020-08" db="EMBL/GenBank/DDBJ databases">
        <title>Ramlibacter sp. USB13 16S ribosomal RNA gene genome sequencing and assembly.</title>
        <authorList>
            <person name="Kang M."/>
        </authorList>
    </citation>
    <scope>NUCLEOTIDE SEQUENCE</scope>
    <source>
        <strain evidence="2">USB13</strain>
    </source>
</reference>
<comment type="caution">
    <text evidence="2">The sequence shown here is derived from an EMBL/GenBank/DDBJ whole genome shotgun (WGS) entry which is preliminary data.</text>
</comment>
<gene>
    <name evidence="2" type="ORF">H8N03_20395</name>
</gene>
<feature type="chain" id="PRO_5037218869" evidence="1">
    <location>
        <begin position="38"/>
        <end position="149"/>
    </location>
</feature>
<dbReference type="Proteomes" id="UP000608513">
    <property type="component" value="Unassembled WGS sequence"/>
</dbReference>
<evidence type="ECO:0000313" key="2">
    <source>
        <dbReference type="EMBL" id="MBC5785319.1"/>
    </source>
</evidence>
<feature type="signal peptide" evidence="1">
    <location>
        <begin position="1"/>
        <end position="37"/>
    </location>
</feature>
<keyword evidence="3" id="KW-1185">Reference proteome</keyword>
<dbReference type="AlphaFoldDB" id="A0A923SCW8"/>
<organism evidence="2 3">
    <name type="scientific">Ramlibacter cellulosilyticus</name>
    <dbReference type="NCBI Taxonomy" id="2764187"/>
    <lineage>
        <taxon>Bacteria</taxon>
        <taxon>Pseudomonadati</taxon>
        <taxon>Pseudomonadota</taxon>
        <taxon>Betaproteobacteria</taxon>
        <taxon>Burkholderiales</taxon>
        <taxon>Comamonadaceae</taxon>
        <taxon>Ramlibacter</taxon>
    </lineage>
</organism>
<proteinExistence type="predicted"/>
<evidence type="ECO:0000313" key="3">
    <source>
        <dbReference type="Proteomes" id="UP000608513"/>
    </source>
</evidence>
<accession>A0A923SCW8</accession>
<protein>
    <submittedName>
        <fullName evidence="2">Uncharacterized protein</fullName>
    </submittedName>
</protein>
<name>A0A923SCW8_9BURK</name>
<dbReference type="EMBL" id="JACORT010000010">
    <property type="protein sequence ID" value="MBC5785319.1"/>
    <property type="molecule type" value="Genomic_DNA"/>
</dbReference>
<keyword evidence="1" id="KW-0732">Signal</keyword>
<sequence>MNRMKIATASKVLAAVAAAASLAGCYVVPLQPTPAPAGPTVVVPAAPPQPVTFTARLYPSNPLATSYGMVAAVVTNDLNGRGRFSTALDGESFMGEATRVAGSQRDGVANGAGSRGSYLNCRYTMNSPTMGTGTCVHSSGATFTMHIGS</sequence>
<dbReference type="PROSITE" id="PS51257">
    <property type="entry name" value="PROKAR_LIPOPROTEIN"/>
    <property type="match status" value="1"/>
</dbReference>